<organism evidence="7 8">
    <name type="scientific">Caenispirillum salinarum AK4</name>
    <dbReference type="NCBI Taxonomy" id="1238182"/>
    <lineage>
        <taxon>Bacteria</taxon>
        <taxon>Pseudomonadati</taxon>
        <taxon>Pseudomonadota</taxon>
        <taxon>Alphaproteobacteria</taxon>
        <taxon>Rhodospirillales</taxon>
        <taxon>Novispirillaceae</taxon>
        <taxon>Caenispirillum</taxon>
    </lineage>
</organism>
<evidence type="ECO:0000256" key="4">
    <source>
        <dbReference type="ARBA" id="ARBA00023136"/>
    </source>
</evidence>
<keyword evidence="8" id="KW-1185">Reference proteome</keyword>
<feature type="compositionally biased region" description="Basic and acidic residues" evidence="5">
    <location>
        <begin position="146"/>
        <end position="156"/>
    </location>
</feature>
<sequence length="168" mass="17242">MTERLNQAKSVVNRYAMLSGGAGLIPVPLADVAAITAIQVKMIADLAKVYELEFKKDRVKSVVTSLLGGFVPTAAAGVATGAAASYVKSVPIAGTIIGTITLPAFAYVATRAVGRVFTTHFESGGTLLNFNPEAVRAQFEAEVQKAAEEKGADKKPAASGTGSKAATA</sequence>
<keyword evidence="2 6" id="KW-0812">Transmembrane</keyword>
<name>K9HHC2_9PROT</name>
<keyword evidence="4 6" id="KW-0472">Membrane</keyword>
<dbReference type="GO" id="GO:0016020">
    <property type="term" value="C:membrane"/>
    <property type="evidence" value="ECO:0007669"/>
    <property type="project" value="UniProtKB-SubCell"/>
</dbReference>
<dbReference type="Pfam" id="PF05128">
    <property type="entry name" value="DUF697"/>
    <property type="match status" value="1"/>
</dbReference>
<feature type="transmembrane region" description="Helical" evidence="6">
    <location>
        <begin position="90"/>
        <end position="109"/>
    </location>
</feature>
<dbReference type="STRING" id="1238182.C882_0268"/>
<dbReference type="AlphaFoldDB" id="K9HHC2"/>
<evidence type="ECO:0000256" key="2">
    <source>
        <dbReference type="ARBA" id="ARBA00022692"/>
    </source>
</evidence>
<evidence type="ECO:0000313" key="7">
    <source>
        <dbReference type="EMBL" id="EKV29838.1"/>
    </source>
</evidence>
<dbReference type="InterPro" id="IPR021147">
    <property type="entry name" value="DUF697"/>
</dbReference>
<dbReference type="Proteomes" id="UP000009881">
    <property type="component" value="Unassembled WGS sequence"/>
</dbReference>
<evidence type="ECO:0000313" key="8">
    <source>
        <dbReference type="Proteomes" id="UP000009881"/>
    </source>
</evidence>
<dbReference type="RefSeq" id="WP_009540928.1">
    <property type="nucleotide sequence ID" value="NZ_ANHY01000011.1"/>
</dbReference>
<reference evidence="7 8" key="1">
    <citation type="journal article" date="2013" name="Genome Announc.">
        <title>Draft Genome Sequence of an Alphaproteobacterium, Caenispirillum salinarum AK4(T), Isolated from a Solar Saltern.</title>
        <authorList>
            <person name="Khatri I."/>
            <person name="Singh A."/>
            <person name="Korpole S."/>
            <person name="Pinnaka A.K."/>
            <person name="Subramanian S."/>
        </authorList>
    </citation>
    <scope>NUCLEOTIDE SEQUENCE [LARGE SCALE GENOMIC DNA]</scope>
    <source>
        <strain evidence="7 8">AK4</strain>
    </source>
</reference>
<gene>
    <name evidence="7" type="ORF">C882_0268</name>
</gene>
<comment type="caution">
    <text evidence="7">The sequence shown here is derived from an EMBL/GenBank/DDBJ whole genome shotgun (WGS) entry which is preliminary data.</text>
</comment>
<accession>K9HHC2</accession>
<feature type="compositionally biased region" description="Low complexity" evidence="5">
    <location>
        <begin position="157"/>
        <end position="168"/>
    </location>
</feature>
<evidence type="ECO:0000256" key="1">
    <source>
        <dbReference type="ARBA" id="ARBA00004141"/>
    </source>
</evidence>
<protein>
    <recommendedName>
        <fullName evidence="9">GTPase domain-containing protein</fullName>
    </recommendedName>
</protein>
<evidence type="ECO:0000256" key="3">
    <source>
        <dbReference type="ARBA" id="ARBA00022989"/>
    </source>
</evidence>
<dbReference type="eggNOG" id="COG3597">
    <property type="taxonomic scope" value="Bacteria"/>
</dbReference>
<keyword evidence="3 6" id="KW-1133">Transmembrane helix</keyword>
<evidence type="ECO:0000256" key="5">
    <source>
        <dbReference type="SAM" id="MobiDB-lite"/>
    </source>
</evidence>
<proteinExistence type="predicted"/>
<evidence type="ECO:0008006" key="9">
    <source>
        <dbReference type="Google" id="ProtNLM"/>
    </source>
</evidence>
<feature type="region of interest" description="Disordered" evidence="5">
    <location>
        <begin position="146"/>
        <end position="168"/>
    </location>
</feature>
<dbReference type="OrthoDB" id="980719at2"/>
<comment type="subcellular location">
    <subcellularLocation>
        <location evidence="1">Membrane</location>
        <topology evidence="1">Multi-pass membrane protein</topology>
    </subcellularLocation>
</comment>
<evidence type="ECO:0000256" key="6">
    <source>
        <dbReference type="SAM" id="Phobius"/>
    </source>
</evidence>
<dbReference type="EMBL" id="ANHY01000011">
    <property type="protein sequence ID" value="EKV29838.1"/>
    <property type="molecule type" value="Genomic_DNA"/>
</dbReference>
<feature type="transmembrane region" description="Helical" evidence="6">
    <location>
        <begin position="61"/>
        <end position="84"/>
    </location>
</feature>